<feature type="transmembrane region" description="Helical" evidence="8">
    <location>
        <begin position="37"/>
        <end position="55"/>
    </location>
</feature>
<dbReference type="RefSeq" id="WP_340468639.1">
    <property type="nucleotide sequence ID" value="NZ_JBANBB010000001.1"/>
</dbReference>
<name>A0ABU8ZLI1_9BIFI</name>
<evidence type="ECO:0000256" key="8">
    <source>
        <dbReference type="SAM" id="Phobius"/>
    </source>
</evidence>
<evidence type="ECO:0000313" key="10">
    <source>
        <dbReference type="Proteomes" id="UP001373159"/>
    </source>
</evidence>
<comment type="caution">
    <text evidence="9">The sequence shown here is derived from an EMBL/GenBank/DDBJ whole genome shotgun (WGS) entry which is preliminary data.</text>
</comment>
<evidence type="ECO:0000256" key="2">
    <source>
        <dbReference type="ARBA" id="ARBA00010145"/>
    </source>
</evidence>
<feature type="transmembrane region" description="Helical" evidence="8">
    <location>
        <begin position="294"/>
        <end position="313"/>
    </location>
</feature>
<keyword evidence="6 8" id="KW-1133">Transmembrane helix</keyword>
<keyword evidence="4" id="KW-1003">Cell membrane</keyword>
<dbReference type="InterPro" id="IPR004776">
    <property type="entry name" value="Mem_transp_PIN-like"/>
</dbReference>
<feature type="transmembrane region" description="Helical" evidence="8">
    <location>
        <begin position="7"/>
        <end position="25"/>
    </location>
</feature>
<dbReference type="Proteomes" id="UP001373159">
    <property type="component" value="Unassembled WGS sequence"/>
</dbReference>
<keyword evidence="7 8" id="KW-0472">Membrane</keyword>
<dbReference type="InterPro" id="IPR038770">
    <property type="entry name" value="Na+/solute_symporter_sf"/>
</dbReference>
<keyword evidence="3" id="KW-0813">Transport</keyword>
<comment type="subcellular location">
    <subcellularLocation>
        <location evidence="1">Cell membrane</location>
        <topology evidence="1">Multi-pass membrane protein</topology>
    </subcellularLocation>
</comment>
<keyword evidence="5 8" id="KW-0812">Transmembrane</keyword>
<evidence type="ECO:0000256" key="4">
    <source>
        <dbReference type="ARBA" id="ARBA00022475"/>
    </source>
</evidence>
<gene>
    <name evidence="9" type="ORF">V8P97_01240</name>
</gene>
<feature type="transmembrane region" description="Helical" evidence="8">
    <location>
        <begin position="62"/>
        <end position="85"/>
    </location>
</feature>
<evidence type="ECO:0000256" key="7">
    <source>
        <dbReference type="ARBA" id="ARBA00023136"/>
    </source>
</evidence>
<feature type="transmembrane region" description="Helical" evidence="8">
    <location>
        <begin position="167"/>
        <end position="188"/>
    </location>
</feature>
<evidence type="ECO:0000256" key="5">
    <source>
        <dbReference type="ARBA" id="ARBA00022692"/>
    </source>
</evidence>
<evidence type="ECO:0000256" key="3">
    <source>
        <dbReference type="ARBA" id="ARBA00022448"/>
    </source>
</evidence>
<comment type="similarity">
    <text evidence="2">Belongs to the auxin efflux carrier (TC 2.A.69) family.</text>
</comment>
<feature type="transmembrane region" description="Helical" evidence="8">
    <location>
        <begin position="200"/>
        <end position="218"/>
    </location>
</feature>
<dbReference type="PANTHER" id="PTHR36838:SF3">
    <property type="entry name" value="TRANSPORTER AUXIN EFFLUX CARRIER EC FAMILY"/>
    <property type="match status" value="1"/>
</dbReference>
<accession>A0ABU8ZLI1</accession>
<evidence type="ECO:0000256" key="1">
    <source>
        <dbReference type="ARBA" id="ARBA00004651"/>
    </source>
</evidence>
<protein>
    <submittedName>
        <fullName evidence="9">AEC family transporter</fullName>
    </submittedName>
</protein>
<dbReference type="Gene3D" id="1.20.1530.20">
    <property type="match status" value="1"/>
</dbReference>
<dbReference type="EMBL" id="JBANBB010000001">
    <property type="protein sequence ID" value="MEK0306103.1"/>
    <property type="molecule type" value="Genomic_DNA"/>
</dbReference>
<sequence length="314" mass="33310">MPGLLKAMEGFFIIGVVIAVGYVAARFRIGGPSAQMVLNKFSFFVSSPCLMFAILSKQKLSVIFHPSIIVAFLSAAAVGILFVILNATCFHMDTADATIGALNSLYLNSNNIGLPVATYILGDPTLVAPILVMQQALFTPIGLTVLDASTTGRFSLKSLAKQPLKQPLLIGSLGGIAISAISAWAGHFVVPDFIFKPIDMIGASAVPMILMAFGMSLKGGRPMRKQTDRAATLTVVTLKNLVMPLIAFLLAWFVMGFRGTELYGCVVLAALPTGQNVYNYAARYNVGMTFARDGILLSTITSPVVIALIAALLS</sequence>
<proteinExistence type="inferred from homology"/>
<dbReference type="PANTHER" id="PTHR36838">
    <property type="entry name" value="AUXIN EFFLUX CARRIER FAMILY PROTEIN"/>
    <property type="match status" value="1"/>
</dbReference>
<organism evidence="9 10">
    <name type="scientific">Bifidobacterium favimelis</name>
    <dbReference type="NCBI Taxonomy" id="3122979"/>
    <lineage>
        <taxon>Bacteria</taxon>
        <taxon>Bacillati</taxon>
        <taxon>Actinomycetota</taxon>
        <taxon>Actinomycetes</taxon>
        <taxon>Bifidobacteriales</taxon>
        <taxon>Bifidobacteriaceae</taxon>
        <taxon>Bifidobacterium</taxon>
    </lineage>
</organism>
<evidence type="ECO:0000313" key="9">
    <source>
        <dbReference type="EMBL" id="MEK0306103.1"/>
    </source>
</evidence>
<evidence type="ECO:0000256" key="6">
    <source>
        <dbReference type="ARBA" id="ARBA00022989"/>
    </source>
</evidence>
<feature type="transmembrane region" description="Helical" evidence="8">
    <location>
        <begin position="230"/>
        <end position="255"/>
    </location>
</feature>
<feature type="transmembrane region" description="Helical" evidence="8">
    <location>
        <begin position="261"/>
        <end position="282"/>
    </location>
</feature>
<keyword evidence="10" id="KW-1185">Reference proteome</keyword>
<dbReference type="Pfam" id="PF03547">
    <property type="entry name" value="Mem_trans"/>
    <property type="match status" value="2"/>
</dbReference>
<reference evidence="9 10" key="1">
    <citation type="submission" date="2024-02" db="EMBL/GenBank/DDBJ databases">
        <title>Bifidobacterium honeyensis sp. nov., isolated from the comb honey.</title>
        <authorList>
            <person name="Liu W."/>
            <person name="Li Y."/>
        </authorList>
    </citation>
    <scope>NUCLEOTIDE SEQUENCE [LARGE SCALE GENOMIC DNA]</scope>
    <source>
        <strain evidence="9 10">IMAU50988</strain>
    </source>
</reference>